<accession>A0ABD2J2J0</accession>
<dbReference type="Proteomes" id="UP001620626">
    <property type="component" value="Unassembled WGS sequence"/>
</dbReference>
<evidence type="ECO:0000313" key="3">
    <source>
        <dbReference type="Proteomes" id="UP001620626"/>
    </source>
</evidence>
<dbReference type="EMBL" id="JBICBT010001056">
    <property type="protein sequence ID" value="KAL3085572.1"/>
    <property type="molecule type" value="Genomic_DNA"/>
</dbReference>
<reference evidence="2 3" key="1">
    <citation type="submission" date="2024-10" db="EMBL/GenBank/DDBJ databases">
        <authorList>
            <person name="Kim D."/>
        </authorList>
    </citation>
    <scope>NUCLEOTIDE SEQUENCE [LARGE SCALE GENOMIC DNA]</scope>
    <source>
        <strain evidence="2">BH-2024</strain>
    </source>
</reference>
<feature type="compositionally biased region" description="Polar residues" evidence="1">
    <location>
        <begin position="71"/>
        <end position="80"/>
    </location>
</feature>
<name>A0ABD2J2J0_9BILA</name>
<feature type="region of interest" description="Disordered" evidence="1">
    <location>
        <begin position="58"/>
        <end position="81"/>
    </location>
</feature>
<evidence type="ECO:0000313" key="2">
    <source>
        <dbReference type="EMBL" id="KAL3085572.1"/>
    </source>
</evidence>
<proteinExistence type="predicted"/>
<organism evidence="2 3">
    <name type="scientific">Heterodera trifolii</name>
    <dbReference type="NCBI Taxonomy" id="157864"/>
    <lineage>
        <taxon>Eukaryota</taxon>
        <taxon>Metazoa</taxon>
        <taxon>Ecdysozoa</taxon>
        <taxon>Nematoda</taxon>
        <taxon>Chromadorea</taxon>
        <taxon>Rhabditida</taxon>
        <taxon>Tylenchina</taxon>
        <taxon>Tylenchomorpha</taxon>
        <taxon>Tylenchoidea</taxon>
        <taxon>Heteroderidae</taxon>
        <taxon>Heteroderinae</taxon>
        <taxon>Heterodera</taxon>
    </lineage>
</organism>
<protein>
    <submittedName>
        <fullName evidence="2">Uncharacterized protein</fullName>
    </submittedName>
</protein>
<gene>
    <name evidence="2" type="ORF">niasHT_037313</name>
</gene>
<sequence length="123" mass="13342">MSARFRQAFLRLLSGKKQFINSYKRDSVCAPTANGKMMMASIAAPRYRACRTTSAGTPAAAAADADDASANRSVPLSRMTSADAETRATLLLRVQRNGNNTTTCHHIIVPTNVEKEEEEGSQH</sequence>
<comment type="caution">
    <text evidence="2">The sequence shown here is derived from an EMBL/GenBank/DDBJ whole genome shotgun (WGS) entry which is preliminary data.</text>
</comment>
<keyword evidence="3" id="KW-1185">Reference proteome</keyword>
<evidence type="ECO:0000256" key="1">
    <source>
        <dbReference type="SAM" id="MobiDB-lite"/>
    </source>
</evidence>
<dbReference type="AlphaFoldDB" id="A0ABD2J2J0"/>